<name>A0ABM8XXY7_9BURK</name>
<dbReference type="SUPFAM" id="SSF55073">
    <property type="entry name" value="Nucleotide cyclase"/>
    <property type="match status" value="1"/>
</dbReference>
<dbReference type="Proteomes" id="UP000706525">
    <property type="component" value="Unassembled WGS sequence"/>
</dbReference>
<dbReference type="RefSeq" id="WP_223994758.1">
    <property type="nucleotide sequence ID" value="NZ_CAJZAG010000014.1"/>
</dbReference>
<comment type="caution">
    <text evidence="4">The sequence shown here is derived from an EMBL/GenBank/DDBJ whole genome shotgun (WGS) entry which is preliminary data.</text>
</comment>
<dbReference type="InterPro" id="IPR050706">
    <property type="entry name" value="Cyclic-di-GMP_PDE-like"/>
</dbReference>
<dbReference type="Gene3D" id="3.20.20.450">
    <property type="entry name" value="EAL domain"/>
    <property type="match status" value="1"/>
</dbReference>
<dbReference type="SMART" id="SM00052">
    <property type="entry name" value="EAL"/>
    <property type="match status" value="1"/>
</dbReference>
<organism evidence="4 5">
    <name type="scientific">Cupriavidus pampae</name>
    <dbReference type="NCBI Taxonomy" id="659251"/>
    <lineage>
        <taxon>Bacteria</taxon>
        <taxon>Pseudomonadati</taxon>
        <taxon>Pseudomonadota</taxon>
        <taxon>Betaproteobacteria</taxon>
        <taxon>Burkholderiales</taxon>
        <taxon>Burkholderiaceae</taxon>
        <taxon>Cupriavidus</taxon>
    </lineage>
</organism>
<feature type="transmembrane region" description="Helical" evidence="1">
    <location>
        <begin position="72"/>
        <end position="93"/>
    </location>
</feature>
<dbReference type="PROSITE" id="PS50883">
    <property type="entry name" value="EAL"/>
    <property type="match status" value="1"/>
</dbReference>
<dbReference type="NCBIfam" id="TIGR00254">
    <property type="entry name" value="GGDEF"/>
    <property type="match status" value="1"/>
</dbReference>
<evidence type="ECO:0000313" key="5">
    <source>
        <dbReference type="Proteomes" id="UP000706525"/>
    </source>
</evidence>
<proteinExistence type="predicted"/>
<dbReference type="InterPro" id="IPR001633">
    <property type="entry name" value="EAL_dom"/>
</dbReference>
<dbReference type="Gene3D" id="3.30.70.270">
    <property type="match status" value="1"/>
</dbReference>
<protein>
    <recommendedName>
        <fullName evidence="6">Bifunctional diguanylate cyclase/phosphodiesterase</fullName>
    </recommendedName>
</protein>
<dbReference type="SUPFAM" id="SSF141868">
    <property type="entry name" value="EAL domain-like"/>
    <property type="match status" value="1"/>
</dbReference>
<dbReference type="SMART" id="SM00267">
    <property type="entry name" value="GGDEF"/>
    <property type="match status" value="1"/>
</dbReference>
<dbReference type="EMBL" id="CAJZAG010000014">
    <property type="protein sequence ID" value="CAG9185284.1"/>
    <property type="molecule type" value="Genomic_DNA"/>
</dbReference>
<feature type="transmembrane region" description="Helical" evidence="1">
    <location>
        <begin position="42"/>
        <end position="60"/>
    </location>
</feature>
<dbReference type="PROSITE" id="PS50887">
    <property type="entry name" value="GGDEF"/>
    <property type="match status" value="1"/>
</dbReference>
<dbReference type="CDD" id="cd01949">
    <property type="entry name" value="GGDEF"/>
    <property type="match status" value="1"/>
</dbReference>
<keyword evidence="1" id="KW-0812">Transmembrane</keyword>
<dbReference type="PANTHER" id="PTHR33121">
    <property type="entry name" value="CYCLIC DI-GMP PHOSPHODIESTERASE PDEF"/>
    <property type="match status" value="1"/>
</dbReference>
<reference evidence="4 5" key="1">
    <citation type="submission" date="2021-08" db="EMBL/GenBank/DDBJ databases">
        <authorList>
            <person name="Peeters C."/>
        </authorList>
    </citation>
    <scope>NUCLEOTIDE SEQUENCE [LARGE SCALE GENOMIC DNA]</scope>
    <source>
        <strain evidence="4 5">LMG 32289</strain>
    </source>
</reference>
<evidence type="ECO:0000256" key="1">
    <source>
        <dbReference type="SAM" id="Phobius"/>
    </source>
</evidence>
<evidence type="ECO:0008006" key="6">
    <source>
        <dbReference type="Google" id="ProtNLM"/>
    </source>
</evidence>
<dbReference type="InterPro" id="IPR035919">
    <property type="entry name" value="EAL_sf"/>
</dbReference>
<sequence length="669" mass="71424">MIASTSSLLLFAVLLGAAAALGMRSASRDASRDGKLLRRLSWSAAAMSQVTIGMPLWVAMGSGSLSALEDPLRAASAFASATAAGVASAHVFTLLKQWLGAATRVWRVAAVMSMVGGAGMVAVAGARMGRLCGNGSLTARACIDAAVLPDPGWLGGGIALLCFAMFAFHRAQSRGWLPAPMRPEATLIDDTPDDFPSAAAFPRQTNAVVAAGGRGARRQVGRIPGLTVRPSARGGEAVGEYSVSTDLPDRIAFGRWLDQTLAQARLTETGCAVLLIHIADFREVDEVFEVRADDILAQDAGALAQAALEPHDFLARLARDEFAVGVPELVHHSRAHELGSRVLGSLAEFVAARGLQMQIGVNIGIAIYPRDAQTSEALMQAARVSLSEARESGSNQVRVFNSAAGERARRVRVIRRDLWLAIQDDGLSLHYQPKFDVKHRTVVGAEALCRWRHPTLGVVNPAEFIMVAEQSGQIDKLDDWVIASVCAQVRLWQDAGLPVVPVAINVSGLRFASRNFPQYLLEQIHQHDIPPSAITLEITETAAMKDIGKSLETLAELQALGIHVALDDFGSGYSSLGYLKRLRVGTLKIDRTLIGGLDADPQGRAIVGSMVALAHELRMKVVAEGVESHSQLDILNAMGCDEVQGYLMAQPLDASSFAEVLRDTQPVRV</sequence>
<feature type="domain" description="GGDEF" evidence="3">
    <location>
        <begin position="269"/>
        <end position="402"/>
    </location>
</feature>
<feature type="domain" description="EAL" evidence="2">
    <location>
        <begin position="411"/>
        <end position="665"/>
    </location>
</feature>
<keyword evidence="5" id="KW-1185">Reference proteome</keyword>
<evidence type="ECO:0000313" key="4">
    <source>
        <dbReference type="EMBL" id="CAG9185284.1"/>
    </source>
</evidence>
<dbReference type="InterPro" id="IPR000160">
    <property type="entry name" value="GGDEF_dom"/>
</dbReference>
<gene>
    <name evidence="4" type="ORF">LMG32289_05894</name>
</gene>
<feature type="transmembrane region" description="Helical" evidence="1">
    <location>
        <begin position="147"/>
        <end position="168"/>
    </location>
</feature>
<dbReference type="Pfam" id="PF00563">
    <property type="entry name" value="EAL"/>
    <property type="match status" value="1"/>
</dbReference>
<dbReference type="PANTHER" id="PTHR33121:SF70">
    <property type="entry name" value="SIGNALING PROTEIN YKOW"/>
    <property type="match status" value="1"/>
</dbReference>
<dbReference type="Pfam" id="PF00990">
    <property type="entry name" value="GGDEF"/>
    <property type="match status" value="1"/>
</dbReference>
<evidence type="ECO:0000259" key="2">
    <source>
        <dbReference type="PROSITE" id="PS50883"/>
    </source>
</evidence>
<dbReference type="CDD" id="cd01948">
    <property type="entry name" value="EAL"/>
    <property type="match status" value="1"/>
</dbReference>
<dbReference type="InterPro" id="IPR043128">
    <property type="entry name" value="Rev_trsase/Diguanyl_cyclase"/>
</dbReference>
<keyword evidence="1" id="KW-1133">Transmembrane helix</keyword>
<evidence type="ECO:0000259" key="3">
    <source>
        <dbReference type="PROSITE" id="PS50887"/>
    </source>
</evidence>
<dbReference type="InterPro" id="IPR029787">
    <property type="entry name" value="Nucleotide_cyclase"/>
</dbReference>
<keyword evidence="1" id="KW-0472">Membrane</keyword>
<accession>A0ABM8XXY7</accession>
<feature type="transmembrane region" description="Helical" evidence="1">
    <location>
        <begin position="105"/>
        <end position="126"/>
    </location>
</feature>